<dbReference type="RefSeq" id="WP_107652787.1">
    <property type="nucleotide sequence ID" value="NZ_PZJX01000061.1"/>
</dbReference>
<dbReference type="Proteomes" id="UP000240259">
    <property type="component" value="Unassembled WGS sequence"/>
</dbReference>
<comment type="caution">
    <text evidence="1">The sequence shown here is derived from an EMBL/GenBank/DDBJ whole genome shotgun (WGS) entry which is preliminary data.</text>
</comment>
<protein>
    <submittedName>
        <fullName evidence="1">Uncharacterized protein</fullName>
    </submittedName>
</protein>
<evidence type="ECO:0000313" key="2">
    <source>
        <dbReference type="Proteomes" id="UP000240259"/>
    </source>
</evidence>
<sequence length="64" mass="6975">MTSAESALDHSPDNRHTLACRKLIAAYAENHEHVDWADIQDALAVALDAFGLPGTFIERAQEGL</sequence>
<dbReference type="EMBL" id="PZJX01000061">
    <property type="protein sequence ID" value="PTE06617.1"/>
    <property type="molecule type" value="Genomic_DNA"/>
</dbReference>
<proteinExistence type="predicted"/>
<organism evidence="1 2">
    <name type="scientific">Mesorhizobium helmanticense</name>
    <dbReference type="NCBI Taxonomy" id="1776423"/>
    <lineage>
        <taxon>Bacteria</taxon>
        <taxon>Pseudomonadati</taxon>
        <taxon>Pseudomonadota</taxon>
        <taxon>Alphaproteobacteria</taxon>
        <taxon>Hyphomicrobiales</taxon>
        <taxon>Phyllobacteriaceae</taxon>
        <taxon>Mesorhizobium</taxon>
    </lineage>
</organism>
<gene>
    <name evidence="1" type="ORF">C9427_30835</name>
</gene>
<dbReference type="OrthoDB" id="7596193at2"/>
<name>A0A2T4ILT6_9HYPH</name>
<reference evidence="1 2" key="1">
    <citation type="submission" date="2018-03" db="EMBL/GenBank/DDBJ databases">
        <title>Genome sequence of the symbiotic type strain Mesorhizobium helmanticense CSLC115NT isolated from Lotus corniculatus nodules.</title>
        <authorList>
            <person name="Sannazzaro A.I."/>
            <person name="Torres Tejerizo G.A."/>
            <person name="Dip D."/>
            <person name="Caballero M."/>
            <person name="Pistorio M."/>
            <person name="Estrella M.J."/>
        </authorList>
    </citation>
    <scope>NUCLEOTIDE SEQUENCE [LARGE SCALE GENOMIC DNA]</scope>
    <source>
        <strain evidence="1 2">CSLC115N</strain>
    </source>
</reference>
<accession>A0A2T4ILT6</accession>
<evidence type="ECO:0000313" key="1">
    <source>
        <dbReference type="EMBL" id="PTE06617.1"/>
    </source>
</evidence>
<keyword evidence="2" id="KW-1185">Reference proteome</keyword>
<dbReference type="AlphaFoldDB" id="A0A2T4ILT6"/>